<feature type="compositionally biased region" description="Acidic residues" evidence="1">
    <location>
        <begin position="185"/>
        <end position="217"/>
    </location>
</feature>
<dbReference type="EMBL" id="BSYO01000038">
    <property type="protein sequence ID" value="GMH30673.1"/>
    <property type="molecule type" value="Genomic_DNA"/>
</dbReference>
<feature type="region of interest" description="Disordered" evidence="1">
    <location>
        <begin position="115"/>
        <end position="225"/>
    </location>
</feature>
<evidence type="ECO:0000313" key="3">
    <source>
        <dbReference type="Proteomes" id="UP001279734"/>
    </source>
</evidence>
<dbReference type="Proteomes" id="UP001279734">
    <property type="component" value="Unassembled WGS sequence"/>
</dbReference>
<feature type="compositionally biased region" description="Basic and acidic residues" evidence="1">
    <location>
        <begin position="175"/>
        <end position="184"/>
    </location>
</feature>
<proteinExistence type="predicted"/>
<accession>A0AAD3Y640</accession>
<organism evidence="2 3">
    <name type="scientific">Nepenthes gracilis</name>
    <name type="common">Slender pitcher plant</name>
    <dbReference type="NCBI Taxonomy" id="150966"/>
    <lineage>
        <taxon>Eukaryota</taxon>
        <taxon>Viridiplantae</taxon>
        <taxon>Streptophyta</taxon>
        <taxon>Embryophyta</taxon>
        <taxon>Tracheophyta</taxon>
        <taxon>Spermatophyta</taxon>
        <taxon>Magnoliopsida</taxon>
        <taxon>eudicotyledons</taxon>
        <taxon>Gunneridae</taxon>
        <taxon>Pentapetalae</taxon>
        <taxon>Caryophyllales</taxon>
        <taxon>Nepenthaceae</taxon>
        <taxon>Nepenthes</taxon>
    </lineage>
</organism>
<reference evidence="2" key="1">
    <citation type="submission" date="2023-05" db="EMBL/GenBank/DDBJ databases">
        <title>Nepenthes gracilis genome sequencing.</title>
        <authorList>
            <person name="Fukushima K."/>
        </authorList>
    </citation>
    <scope>NUCLEOTIDE SEQUENCE</scope>
    <source>
        <strain evidence="2">SING2019-196</strain>
    </source>
</reference>
<sequence>MAAQWDLKLTLFAISFYSELLCNTKDSLSSSCLPSRFSASHFCFVIAAMEVGGYSLEVGKIMVFSMMKAVLTDTLLLAGKSLACLLMMTGSLKNDSNYSSAELNPVEKRFPIDELYRTQPTVPENKDGSDTDDGDEDDDEDGVDDDDDDVGDEDFSAEEGGGGDDDDEDGDPEDDTRLMERGGNDDEDDDDDNDGDEDENGEDEDEDEDEDEEEEELQPPAKKKK</sequence>
<gene>
    <name evidence="2" type="ORF">Nepgr_032516</name>
</gene>
<feature type="compositionally biased region" description="Acidic residues" evidence="1">
    <location>
        <begin position="130"/>
        <end position="174"/>
    </location>
</feature>
<evidence type="ECO:0000256" key="1">
    <source>
        <dbReference type="SAM" id="MobiDB-lite"/>
    </source>
</evidence>
<dbReference type="PANTHER" id="PTHR35711">
    <property type="entry name" value="EXPRESSED PROTEIN"/>
    <property type="match status" value="1"/>
</dbReference>
<keyword evidence="3" id="KW-1185">Reference proteome</keyword>
<comment type="caution">
    <text evidence="2">The sequence shown here is derived from an EMBL/GenBank/DDBJ whole genome shotgun (WGS) entry which is preliminary data.</text>
</comment>
<evidence type="ECO:0000313" key="2">
    <source>
        <dbReference type="EMBL" id="GMH30673.1"/>
    </source>
</evidence>
<name>A0AAD3Y640_NEPGR</name>
<dbReference type="PANTHER" id="PTHR35711:SF1">
    <property type="entry name" value="ECTODERMAL, ISOFORM F"/>
    <property type="match status" value="1"/>
</dbReference>
<protein>
    <submittedName>
        <fullName evidence="2">Uncharacterized protein</fullName>
    </submittedName>
</protein>
<dbReference type="AlphaFoldDB" id="A0AAD3Y640"/>